<dbReference type="GO" id="GO:0020037">
    <property type="term" value="F:heme binding"/>
    <property type="evidence" value="ECO:0007669"/>
    <property type="project" value="InterPro"/>
</dbReference>
<dbReference type="GO" id="GO:0046872">
    <property type="term" value="F:metal ion binding"/>
    <property type="evidence" value="ECO:0007669"/>
    <property type="project" value="UniProtKB-KW"/>
</dbReference>
<keyword evidence="3 6" id="KW-0479">Metal-binding</keyword>
<dbReference type="Gene3D" id="1.10.760.10">
    <property type="entry name" value="Cytochrome c-like domain"/>
    <property type="match status" value="1"/>
</dbReference>
<evidence type="ECO:0000313" key="9">
    <source>
        <dbReference type="EMBL" id="MYZ47092.1"/>
    </source>
</evidence>
<evidence type="ECO:0000256" key="4">
    <source>
        <dbReference type="ARBA" id="ARBA00022982"/>
    </source>
</evidence>
<evidence type="ECO:0000256" key="1">
    <source>
        <dbReference type="ARBA" id="ARBA00022448"/>
    </source>
</evidence>
<dbReference type="AlphaFoldDB" id="A0A964WSL4"/>
<dbReference type="OrthoDB" id="9808603at2"/>
<feature type="domain" description="Cytochrome c" evidence="8">
    <location>
        <begin position="24"/>
        <end position="102"/>
    </location>
</feature>
<protein>
    <submittedName>
        <fullName evidence="9">Cytochrome c</fullName>
    </submittedName>
</protein>
<feature type="chain" id="PRO_5037776289" evidence="7">
    <location>
        <begin position="24"/>
        <end position="109"/>
    </location>
</feature>
<keyword evidence="10" id="KW-1185">Reference proteome</keyword>
<dbReference type="EMBL" id="SPKJ01000009">
    <property type="protein sequence ID" value="MYZ47092.1"/>
    <property type="molecule type" value="Genomic_DNA"/>
</dbReference>
<evidence type="ECO:0000259" key="8">
    <source>
        <dbReference type="PROSITE" id="PS51007"/>
    </source>
</evidence>
<keyword evidence="2 6" id="KW-0349">Heme</keyword>
<gene>
    <name evidence="9" type="ORF">E4O86_05125</name>
</gene>
<evidence type="ECO:0000256" key="7">
    <source>
        <dbReference type="SAM" id="SignalP"/>
    </source>
</evidence>
<organism evidence="9 10">
    <name type="scientific">Propylenella binzhouense</name>
    <dbReference type="NCBI Taxonomy" id="2555902"/>
    <lineage>
        <taxon>Bacteria</taxon>
        <taxon>Pseudomonadati</taxon>
        <taxon>Pseudomonadota</taxon>
        <taxon>Alphaproteobacteria</taxon>
        <taxon>Hyphomicrobiales</taxon>
        <taxon>Propylenellaceae</taxon>
        <taxon>Propylenella</taxon>
    </lineage>
</organism>
<dbReference type="InterPro" id="IPR036909">
    <property type="entry name" value="Cyt_c-like_dom_sf"/>
</dbReference>
<dbReference type="GO" id="GO:0009055">
    <property type="term" value="F:electron transfer activity"/>
    <property type="evidence" value="ECO:0007669"/>
    <property type="project" value="InterPro"/>
</dbReference>
<proteinExistence type="predicted"/>
<keyword evidence="1" id="KW-0813">Transport</keyword>
<evidence type="ECO:0000256" key="5">
    <source>
        <dbReference type="ARBA" id="ARBA00023004"/>
    </source>
</evidence>
<dbReference type="PROSITE" id="PS51007">
    <property type="entry name" value="CYTC"/>
    <property type="match status" value="1"/>
</dbReference>
<dbReference type="SUPFAM" id="SSF46626">
    <property type="entry name" value="Cytochrome c"/>
    <property type="match status" value="1"/>
</dbReference>
<comment type="caution">
    <text evidence="9">The sequence shown here is derived from an EMBL/GenBank/DDBJ whole genome shotgun (WGS) entry which is preliminary data.</text>
</comment>
<keyword evidence="4" id="KW-0249">Electron transport</keyword>
<evidence type="ECO:0000256" key="2">
    <source>
        <dbReference type="ARBA" id="ARBA00022617"/>
    </source>
</evidence>
<sequence>MRPLWIAIALTALPFAAAGQGQAADAAAGKSKAQMCAVCHGLDGIGKNPDVPNLAGESPIYIAKQLHAFKSGQRQHEQMSIIAQSLSDDDIANLAAWYASLKVTVEMPN</sequence>
<dbReference type="PANTHER" id="PTHR33751:SF9">
    <property type="entry name" value="CYTOCHROME C4"/>
    <property type="match status" value="1"/>
</dbReference>
<accession>A0A964WSL4</accession>
<dbReference type="InterPro" id="IPR009056">
    <property type="entry name" value="Cyt_c-like_dom"/>
</dbReference>
<evidence type="ECO:0000256" key="6">
    <source>
        <dbReference type="PROSITE-ProRule" id="PRU00433"/>
    </source>
</evidence>
<dbReference type="Pfam" id="PF00034">
    <property type="entry name" value="Cytochrom_C"/>
    <property type="match status" value="1"/>
</dbReference>
<keyword evidence="5 6" id="KW-0408">Iron</keyword>
<evidence type="ECO:0000313" key="10">
    <source>
        <dbReference type="Proteomes" id="UP000773614"/>
    </source>
</evidence>
<dbReference type="PANTHER" id="PTHR33751">
    <property type="entry name" value="CBB3-TYPE CYTOCHROME C OXIDASE SUBUNIT FIXP"/>
    <property type="match status" value="1"/>
</dbReference>
<reference evidence="9" key="1">
    <citation type="submission" date="2019-03" db="EMBL/GenBank/DDBJ databases">
        <title>Afifella sp. nov., isolated from activated sludge.</title>
        <authorList>
            <person name="Li Q."/>
            <person name="Liu Y."/>
        </authorList>
    </citation>
    <scope>NUCLEOTIDE SEQUENCE</scope>
    <source>
        <strain evidence="9">L72</strain>
    </source>
</reference>
<keyword evidence="7" id="KW-0732">Signal</keyword>
<dbReference type="Proteomes" id="UP000773614">
    <property type="component" value="Unassembled WGS sequence"/>
</dbReference>
<dbReference type="RefSeq" id="WP_161139435.1">
    <property type="nucleotide sequence ID" value="NZ_SPKJ01000009.1"/>
</dbReference>
<feature type="signal peptide" evidence="7">
    <location>
        <begin position="1"/>
        <end position="23"/>
    </location>
</feature>
<evidence type="ECO:0000256" key="3">
    <source>
        <dbReference type="ARBA" id="ARBA00022723"/>
    </source>
</evidence>
<dbReference type="InterPro" id="IPR050597">
    <property type="entry name" value="Cytochrome_c_Oxidase_Subunit"/>
</dbReference>
<name>A0A964WSL4_9HYPH</name>